<evidence type="ECO:0000256" key="2">
    <source>
        <dbReference type="SAM" id="MobiDB-lite"/>
    </source>
</evidence>
<dbReference type="Gene3D" id="4.10.60.10">
    <property type="entry name" value="Zinc finger, CCHC-type"/>
    <property type="match status" value="1"/>
</dbReference>
<dbReference type="InterPro" id="IPR036875">
    <property type="entry name" value="Znf_CCHC_sf"/>
</dbReference>
<evidence type="ECO:0000259" key="3">
    <source>
        <dbReference type="PROSITE" id="PS50158"/>
    </source>
</evidence>
<keyword evidence="1" id="KW-0479">Metal-binding</keyword>
<dbReference type="SUPFAM" id="SSF57756">
    <property type="entry name" value="Retrovirus zinc finger-like domains"/>
    <property type="match status" value="1"/>
</dbReference>
<feature type="region of interest" description="Disordered" evidence="2">
    <location>
        <begin position="264"/>
        <end position="301"/>
    </location>
</feature>
<proteinExistence type="predicted"/>
<evidence type="ECO:0000313" key="4">
    <source>
        <dbReference type="EMBL" id="KAJ0403441.1"/>
    </source>
</evidence>
<organism evidence="4 5">
    <name type="scientific">Pythium insidiosum</name>
    <name type="common">Pythiosis disease agent</name>
    <dbReference type="NCBI Taxonomy" id="114742"/>
    <lineage>
        <taxon>Eukaryota</taxon>
        <taxon>Sar</taxon>
        <taxon>Stramenopiles</taxon>
        <taxon>Oomycota</taxon>
        <taxon>Peronosporomycetes</taxon>
        <taxon>Pythiales</taxon>
        <taxon>Pythiaceae</taxon>
        <taxon>Pythium</taxon>
    </lineage>
</organism>
<dbReference type="Proteomes" id="UP001209570">
    <property type="component" value="Unassembled WGS sequence"/>
</dbReference>
<dbReference type="GO" id="GO:0003676">
    <property type="term" value="F:nucleic acid binding"/>
    <property type="evidence" value="ECO:0007669"/>
    <property type="project" value="InterPro"/>
</dbReference>
<reference evidence="4" key="1">
    <citation type="submission" date="2021-12" db="EMBL/GenBank/DDBJ databases">
        <title>Prjna785345.</title>
        <authorList>
            <person name="Rujirawat T."/>
            <person name="Krajaejun T."/>
        </authorList>
    </citation>
    <scope>NUCLEOTIDE SEQUENCE</scope>
    <source>
        <strain evidence="4">Pi057C3</strain>
    </source>
</reference>
<sequence length="301" mass="33691">MWKDKVLTHVSQLDLEYQRSLLEKDQPDAKVLMKDFLFGSPAEPPVPAPGIGQDEARAARCAQMHWRRAKSATQDLLNKALPNTFLSTLPDAVSKMDPCEIWKALEKTYGLGDAGGLIELTRQWTKLAGTSFRDLGTHFAMLKKLRNDINRKSQALVKRDMVTEEWLCIEVLAQLPSEFWASAVSLTPDGFTVEQVEAGLRRVFGDKSKRDISHHLEKRPLPVHVNAVRNHAQRKRKTGTEDSTSCFYCFGSGHYKKDCPVLKSDRDPNRAGGPLFRTDVNTAPGAKKLKVGKVTRAPDTP</sequence>
<protein>
    <recommendedName>
        <fullName evidence="3">CCHC-type domain-containing protein</fullName>
    </recommendedName>
</protein>
<evidence type="ECO:0000256" key="1">
    <source>
        <dbReference type="PROSITE-ProRule" id="PRU00047"/>
    </source>
</evidence>
<keyword evidence="5" id="KW-1185">Reference proteome</keyword>
<name>A0AAD5M583_PYTIN</name>
<feature type="domain" description="CCHC-type" evidence="3">
    <location>
        <begin position="246"/>
        <end position="260"/>
    </location>
</feature>
<dbReference type="EMBL" id="JAKCXM010000081">
    <property type="protein sequence ID" value="KAJ0403441.1"/>
    <property type="molecule type" value="Genomic_DNA"/>
</dbReference>
<comment type="caution">
    <text evidence="4">The sequence shown here is derived from an EMBL/GenBank/DDBJ whole genome shotgun (WGS) entry which is preliminary data.</text>
</comment>
<dbReference type="AlphaFoldDB" id="A0AAD5M583"/>
<dbReference type="InterPro" id="IPR001878">
    <property type="entry name" value="Znf_CCHC"/>
</dbReference>
<gene>
    <name evidence="4" type="ORF">P43SY_001549</name>
</gene>
<keyword evidence="1" id="KW-0863">Zinc-finger</keyword>
<dbReference type="GO" id="GO:0008270">
    <property type="term" value="F:zinc ion binding"/>
    <property type="evidence" value="ECO:0007669"/>
    <property type="project" value="UniProtKB-KW"/>
</dbReference>
<accession>A0AAD5M583</accession>
<evidence type="ECO:0000313" key="5">
    <source>
        <dbReference type="Proteomes" id="UP001209570"/>
    </source>
</evidence>
<dbReference type="PROSITE" id="PS50158">
    <property type="entry name" value="ZF_CCHC"/>
    <property type="match status" value="1"/>
</dbReference>
<keyword evidence="1" id="KW-0862">Zinc</keyword>